<gene>
    <name evidence="2" type="ORF">SMD11_7032</name>
</gene>
<evidence type="ECO:0000256" key="1">
    <source>
        <dbReference type="SAM" id="MobiDB-lite"/>
    </source>
</evidence>
<sequence length="246" mass="26872">MSRGHRQARTRAIPAEAPPSGARCDEVADAVDAVSVERSTVHSTGLIVHTLVPLFIPCGELLGPGEATLEEVVADSIAAAGVAISRHEARESYTAQVQVGVLDPVDDRAPQGWRRLELAILVTARRPWHIEGEQELVQKDMARAAAFGLAWAFPGLLREPEWKPDYLPLDCSGNVFPFGDHVRLLREDLMSQAVAVAVTGPEGANVRLGDVDYAGVWPQKSADWMEQWEDYNRKVQLLDAEQALPA</sequence>
<proteinExistence type="predicted"/>
<name>A0A1Z2LEG0_9ACTN</name>
<reference evidence="2 3" key="1">
    <citation type="submission" date="2017-06" db="EMBL/GenBank/DDBJ databases">
        <title>Streptomyces albireticuli Genome sequencing and assembly.</title>
        <authorList>
            <person name="Wang Y."/>
            <person name="Du B."/>
            <person name="Ding Y."/>
            <person name="Liu H."/>
            <person name="Hou Q."/>
            <person name="Liu K."/>
            <person name="Yao L."/>
            <person name="Wang C."/>
        </authorList>
    </citation>
    <scope>NUCLEOTIDE SEQUENCE [LARGE SCALE GENOMIC DNA]</scope>
    <source>
        <strain evidence="2 3">MDJK11</strain>
    </source>
</reference>
<dbReference type="OrthoDB" id="9992461at2"/>
<feature type="region of interest" description="Disordered" evidence="1">
    <location>
        <begin position="1"/>
        <end position="21"/>
    </location>
</feature>
<dbReference type="Proteomes" id="UP000195755">
    <property type="component" value="Chromosome"/>
</dbReference>
<protein>
    <submittedName>
        <fullName evidence="2">Uncharacterized protein</fullName>
    </submittedName>
</protein>
<dbReference type="RefSeq" id="WP_087930174.1">
    <property type="nucleotide sequence ID" value="NZ_CP021744.1"/>
</dbReference>
<dbReference type="KEGG" id="salj:SMD11_7032"/>
<accession>A0A1Z2LEG0</accession>
<evidence type="ECO:0000313" key="2">
    <source>
        <dbReference type="EMBL" id="ARZ72608.1"/>
    </source>
</evidence>
<organism evidence="2 3">
    <name type="scientific">Streptomyces albireticuli</name>
    <dbReference type="NCBI Taxonomy" id="1940"/>
    <lineage>
        <taxon>Bacteria</taxon>
        <taxon>Bacillati</taxon>
        <taxon>Actinomycetota</taxon>
        <taxon>Actinomycetes</taxon>
        <taxon>Kitasatosporales</taxon>
        <taxon>Streptomycetaceae</taxon>
        <taxon>Streptomyces</taxon>
    </lineage>
</organism>
<evidence type="ECO:0000313" key="3">
    <source>
        <dbReference type="Proteomes" id="UP000195755"/>
    </source>
</evidence>
<dbReference type="AlphaFoldDB" id="A0A1Z2LEG0"/>
<dbReference type="EMBL" id="CP021744">
    <property type="protein sequence ID" value="ARZ72608.1"/>
    <property type="molecule type" value="Genomic_DNA"/>
</dbReference>